<evidence type="ECO:0000313" key="2">
    <source>
        <dbReference type="Proteomes" id="UP001153332"/>
    </source>
</evidence>
<name>A0ACC2JCD5_9PEZI</name>
<protein>
    <submittedName>
        <fullName evidence="1">Uncharacterized protein</fullName>
    </submittedName>
</protein>
<dbReference type="EMBL" id="JAPUUL010002586">
    <property type="protein sequence ID" value="KAJ8125065.1"/>
    <property type="molecule type" value="Genomic_DNA"/>
</dbReference>
<accession>A0ACC2JCD5</accession>
<comment type="caution">
    <text evidence="1">The sequence shown here is derived from an EMBL/GenBank/DDBJ whole genome shotgun (WGS) entry which is preliminary data.</text>
</comment>
<keyword evidence="2" id="KW-1185">Reference proteome</keyword>
<organism evidence="1 2">
    <name type="scientific">Lasiodiplodia mahajangana</name>
    <dbReference type="NCBI Taxonomy" id="1108764"/>
    <lineage>
        <taxon>Eukaryota</taxon>
        <taxon>Fungi</taxon>
        <taxon>Dikarya</taxon>
        <taxon>Ascomycota</taxon>
        <taxon>Pezizomycotina</taxon>
        <taxon>Dothideomycetes</taxon>
        <taxon>Dothideomycetes incertae sedis</taxon>
        <taxon>Botryosphaeriales</taxon>
        <taxon>Botryosphaeriaceae</taxon>
        <taxon>Lasiodiplodia</taxon>
    </lineage>
</organism>
<dbReference type="Proteomes" id="UP001153332">
    <property type="component" value="Unassembled WGS sequence"/>
</dbReference>
<sequence>MVEAGMAGAVSTLLLGPRVCLVGPCEATELDGSTYEGGGGLIRYAIAYSSLLNKPLHIHSIRANRPGAQGLRVEHTAAIRTLSKLALATVEGNAAGSRELWFRPHSDPGRFLDGLSTKLDVTTEGAASILLIALLPFMLFSHLASRRSQFSPKFTHDQTLEVVIRAGTLCVKAPSIFYLRQVLFPTFNLIGIGKENVHLLERYEQGWHTQGKKYPGKMPMSPPEVSSDFTNTLNDEITALLSADDTRTSHIEVKIEVHDSTARDQYHLLLVAETLSPTSFLGYEEVYPQTGRFPHEIHGDQEKIAEYLIRGCIRGLWKELQKGNAVDEHTEDVLVIYQSLASGFSSVESNSNARQVPEFNPNSKALDEAGQIYDIDTSTLHRQTSWWIAKLMADVQQKHRVIDGHEMQGCVGIALGQKPE</sequence>
<reference evidence="1" key="1">
    <citation type="submission" date="2022-12" db="EMBL/GenBank/DDBJ databases">
        <title>Genome Sequence of Lasiodiplodia mahajangana.</title>
        <authorList>
            <person name="Buettner E."/>
        </authorList>
    </citation>
    <scope>NUCLEOTIDE SEQUENCE</scope>
    <source>
        <strain evidence="1">VT137</strain>
    </source>
</reference>
<gene>
    <name evidence="1" type="ORF">O1611_g8574</name>
</gene>
<proteinExistence type="predicted"/>
<evidence type="ECO:0000313" key="1">
    <source>
        <dbReference type="EMBL" id="KAJ8125065.1"/>
    </source>
</evidence>